<proteinExistence type="predicted"/>
<evidence type="ECO:0000256" key="3">
    <source>
        <dbReference type="ARBA" id="ARBA00022692"/>
    </source>
</evidence>
<dbReference type="GO" id="GO:0008324">
    <property type="term" value="F:monoatomic cation transmembrane transporter activity"/>
    <property type="evidence" value="ECO:0007669"/>
    <property type="project" value="InterPro"/>
</dbReference>
<feature type="transmembrane region" description="Helical" evidence="7">
    <location>
        <begin position="244"/>
        <end position="262"/>
    </location>
</feature>
<dbReference type="GO" id="GO:0005886">
    <property type="term" value="C:plasma membrane"/>
    <property type="evidence" value="ECO:0007669"/>
    <property type="project" value="UniProtKB-SubCell"/>
</dbReference>
<feature type="region of interest" description="Disordered" evidence="6">
    <location>
        <begin position="398"/>
        <end position="442"/>
    </location>
</feature>
<evidence type="ECO:0000256" key="1">
    <source>
        <dbReference type="ARBA" id="ARBA00004651"/>
    </source>
</evidence>
<feature type="compositionally biased region" description="Low complexity" evidence="6">
    <location>
        <begin position="10"/>
        <end position="21"/>
    </location>
</feature>
<dbReference type="InterPro" id="IPR002758">
    <property type="entry name" value="Cation_antiport_E"/>
</dbReference>
<keyword evidence="9" id="KW-1185">Reference proteome</keyword>
<feature type="compositionally biased region" description="Low complexity" evidence="6">
    <location>
        <begin position="35"/>
        <end position="57"/>
    </location>
</feature>
<dbReference type="NCBIfam" id="NF009295">
    <property type="entry name" value="PRK12652.1"/>
    <property type="match status" value="1"/>
</dbReference>
<dbReference type="EMBL" id="JAGGKE010000005">
    <property type="protein sequence ID" value="MBP1901839.1"/>
    <property type="molecule type" value="Genomic_DNA"/>
</dbReference>
<dbReference type="PANTHER" id="PTHR34584">
    <property type="entry name" value="NA(+)/H(+) ANTIPORTER SUBUNIT E1"/>
    <property type="match status" value="1"/>
</dbReference>
<feature type="compositionally biased region" description="Acidic residues" evidence="6">
    <location>
        <begin position="421"/>
        <end position="442"/>
    </location>
</feature>
<feature type="transmembrane region" description="Helical" evidence="7">
    <location>
        <begin position="283"/>
        <end position="306"/>
    </location>
</feature>
<dbReference type="Pfam" id="PF01899">
    <property type="entry name" value="MNHE"/>
    <property type="match status" value="1"/>
</dbReference>
<evidence type="ECO:0000256" key="7">
    <source>
        <dbReference type="SAM" id="Phobius"/>
    </source>
</evidence>
<keyword evidence="2" id="KW-1003">Cell membrane</keyword>
<dbReference type="AlphaFoldDB" id="A0A8J7R4J4"/>
<reference evidence="8 9" key="1">
    <citation type="submission" date="2021-03" db="EMBL/GenBank/DDBJ databases">
        <title>Genomic Encyclopedia of Type Strains, Phase IV (KMG-IV): sequencing the most valuable type-strain genomes for metagenomic binning, comparative biology and taxonomic classification.</title>
        <authorList>
            <person name="Goeker M."/>
        </authorList>
    </citation>
    <scope>NUCLEOTIDE SEQUENCE [LARGE SCALE GENOMIC DNA]</scope>
    <source>
        <strain evidence="8 9">DSM 12287</strain>
    </source>
</reference>
<organism evidence="8 9">
    <name type="scientific">Halorubrum trapanicum</name>
    <dbReference type="NCBI Taxonomy" id="29284"/>
    <lineage>
        <taxon>Archaea</taxon>
        <taxon>Methanobacteriati</taxon>
        <taxon>Methanobacteriota</taxon>
        <taxon>Stenosarchaea group</taxon>
        <taxon>Halobacteria</taxon>
        <taxon>Halobacteriales</taxon>
        <taxon>Haloferacaceae</taxon>
        <taxon>Halorubrum</taxon>
    </lineage>
</organism>
<accession>A0A8J7R4J4</accession>
<sequence>MADADPPPGDGASADGPVDSAETSGPSAEASDADATSGPTTSGPTTSGPTTSGPTATAGAIIVPVEPTSTLRSTIAHVAEAAANDGAPALHLVEIASWRDGDPESDERAAAAERVLERVAAWATADLDDSEAPAAADVEVVTAVIGADDYLFGADDYVRVLAEYAEENAADRVVLDPEYTPVGNTTLLQPLEFALSNTSLSVETAPVDRPTRRERFRTEATTGRFVALFGLSLAFYLLLGDPTYWFDAVTGVATAAVVSITLSRVSLDSTPAIPRTPMRIARGLVYVPVLLYEILKANLVVARVILDPRLPIEPTLNRMRVIVGSGLPLMTLANSITLTPGTLTVRARDSDLYVHSLVPWAREGLFDGSLERWTRFVYYGRRSARLPTPRERDDVAILQGDDATEELPIAAADGGAVGAGDESDGGDETDAAESIDDEVTDR</sequence>
<keyword evidence="5 7" id="KW-0472">Membrane</keyword>
<protein>
    <submittedName>
        <fullName evidence="8">Multicomponent Na+:H+ antiporter subunit E</fullName>
    </submittedName>
</protein>
<evidence type="ECO:0000313" key="8">
    <source>
        <dbReference type="EMBL" id="MBP1901839.1"/>
    </source>
</evidence>
<comment type="caution">
    <text evidence="8">The sequence shown here is derived from an EMBL/GenBank/DDBJ whole genome shotgun (WGS) entry which is preliminary data.</text>
</comment>
<evidence type="ECO:0000256" key="5">
    <source>
        <dbReference type="ARBA" id="ARBA00023136"/>
    </source>
</evidence>
<dbReference type="RefSeq" id="WP_209546218.1">
    <property type="nucleotide sequence ID" value="NZ_BAAADX010000002.1"/>
</dbReference>
<keyword evidence="4 7" id="KW-1133">Transmembrane helix</keyword>
<evidence type="ECO:0000313" key="9">
    <source>
        <dbReference type="Proteomes" id="UP000770586"/>
    </source>
</evidence>
<keyword evidence="3 7" id="KW-0812">Transmembrane</keyword>
<feature type="transmembrane region" description="Helical" evidence="7">
    <location>
        <begin position="221"/>
        <end position="238"/>
    </location>
</feature>
<evidence type="ECO:0000256" key="2">
    <source>
        <dbReference type="ARBA" id="ARBA00022475"/>
    </source>
</evidence>
<name>A0A8J7R4J4_9EURY</name>
<feature type="region of interest" description="Disordered" evidence="6">
    <location>
        <begin position="1"/>
        <end position="57"/>
    </location>
</feature>
<evidence type="ECO:0000256" key="6">
    <source>
        <dbReference type="SAM" id="MobiDB-lite"/>
    </source>
</evidence>
<comment type="subcellular location">
    <subcellularLocation>
        <location evidence="1">Cell membrane</location>
        <topology evidence="1">Multi-pass membrane protein</topology>
    </subcellularLocation>
</comment>
<dbReference type="OrthoDB" id="85180at2157"/>
<dbReference type="Proteomes" id="UP000770586">
    <property type="component" value="Unassembled WGS sequence"/>
</dbReference>
<evidence type="ECO:0000256" key="4">
    <source>
        <dbReference type="ARBA" id="ARBA00022989"/>
    </source>
</evidence>
<gene>
    <name evidence="8" type="ORF">J2744_001517</name>
</gene>
<dbReference type="PANTHER" id="PTHR34584:SF1">
    <property type="entry name" value="NA(+)_H(+) ANTIPORTER SUBUNIT E1"/>
    <property type="match status" value="1"/>
</dbReference>